<comment type="caution">
    <text evidence="2">The sequence shown here is derived from an EMBL/GenBank/DDBJ whole genome shotgun (WGS) entry which is preliminary data.</text>
</comment>
<evidence type="ECO:0000259" key="1">
    <source>
        <dbReference type="Pfam" id="PF12728"/>
    </source>
</evidence>
<evidence type="ECO:0000313" key="3">
    <source>
        <dbReference type="Proteomes" id="UP000669179"/>
    </source>
</evidence>
<dbReference type="AlphaFoldDB" id="A0A939PA08"/>
<reference evidence="2" key="1">
    <citation type="submission" date="2021-03" db="EMBL/GenBank/DDBJ databases">
        <authorList>
            <person name="Kanchanasin P."/>
            <person name="Saeng-In P."/>
            <person name="Phongsopitanun W."/>
            <person name="Yuki M."/>
            <person name="Kudo T."/>
            <person name="Ohkuma M."/>
            <person name="Tanasupawat S."/>
        </authorList>
    </citation>
    <scope>NUCLEOTIDE SEQUENCE</scope>
    <source>
        <strain evidence="2">GKU 128</strain>
    </source>
</reference>
<protein>
    <submittedName>
        <fullName evidence="2">Helix-turn-helix domain-containing protein</fullName>
    </submittedName>
</protein>
<accession>A0A939PA08</accession>
<organism evidence="2 3">
    <name type="scientific">Actinomadura barringtoniae</name>
    <dbReference type="NCBI Taxonomy" id="1427535"/>
    <lineage>
        <taxon>Bacteria</taxon>
        <taxon>Bacillati</taxon>
        <taxon>Actinomycetota</taxon>
        <taxon>Actinomycetes</taxon>
        <taxon>Streptosporangiales</taxon>
        <taxon>Thermomonosporaceae</taxon>
        <taxon>Actinomadura</taxon>
    </lineage>
</organism>
<dbReference type="EMBL" id="JAGEOJ010000006">
    <property type="protein sequence ID" value="MBO2448680.1"/>
    <property type="molecule type" value="Genomic_DNA"/>
</dbReference>
<sequence>MKRPVSLAQVADLPPALDLLAAARILGMGRTKAYELAKRGEFPCRVIRVGGSYVVPTVELLALLGIHVNAVPRQRKPERNASS</sequence>
<proteinExistence type="predicted"/>
<dbReference type="InterPro" id="IPR041657">
    <property type="entry name" value="HTH_17"/>
</dbReference>
<dbReference type="RefSeq" id="WP_208256342.1">
    <property type="nucleotide sequence ID" value="NZ_JAGEOJ010000006.1"/>
</dbReference>
<name>A0A939PA08_9ACTN</name>
<keyword evidence="3" id="KW-1185">Reference proteome</keyword>
<dbReference type="Pfam" id="PF12728">
    <property type="entry name" value="HTH_17"/>
    <property type="match status" value="1"/>
</dbReference>
<feature type="domain" description="Helix-turn-helix" evidence="1">
    <location>
        <begin position="22"/>
        <end position="64"/>
    </location>
</feature>
<gene>
    <name evidence="2" type="ORF">J4573_16380</name>
</gene>
<evidence type="ECO:0000313" key="2">
    <source>
        <dbReference type="EMBL" id="MBO2448680.1"/>
    </source>
</evidence>
<dbReference type="Proteomes" id="UP000669179">
    <property type="component" value="Unassembled WGS sequence"/>
</dbReference>